<organism evidence="2 3">
    <name type="scientific">Vigna mungo</name>
    <name type="common">Black gram</name>
    <name type="synonym">Phaseolus mungo</name>
    <dbReference type="NCBI Taxonomy" id="3915"/>
    <lineage>
        <taxon>Eukaryota</taxon>
        <taxon>Viridiplantae</taxon>
        <taxon>Streptophyta</taxon>
        <taxon>Embryophyta</taxon>
        <taxon>Tracheophyta</taxon>
        <taxon>Spermatophyta</taxon>
        <taxon>Magnoliopsida</taxon>
        <taxon>eudicotyledons</taxon>
        <taxon>Gunneridae</taxon>
        <taxon>Pentapetalae</taxon>
        <taxon>rosids</taxon>
        <taxon>fabids</taxon>
        <taxon>Fabales</taxon>
        <taxon>Fabaceae</taxon>
        <taxon>Papilionoideae</taxon>
        <taxon>50 kb inversion clade</taxon>
        <taxon>NPAAA clade</taxon>
        <taxon>indigoferoid/millettioid clade</taxon>
        <taxon>Phaseoleae</taxon>
        <taxon>Vigna</taxon>
    </lineage>
</organism>
<dbReference type="EMBL" id="CP144694">
    <property type="protein sequence ID" value="WVZ02167.1"/>
    <property type="molecule type" value="Genomic_DNA"/>
</dbReference>
<gene>
    <name evidence="2" type="ORF">V8G54_022973</name>
</gene>
<accession>A0AAQ3N476</accession>
<evidence type="ECO:0000313" key="3">
    <source>
        <dbReference type="Proteomes" id="UP001374535"/>
    </source>
</evidence>
<evidence type="ECO:0000256" key="1">
    <source>
        <dbReference type="SAM" id="MobiDB-lite"/>
    </source>
</evidence>
<evidence type="ECO:0000313" key="2">
    <source>
        <dbReference type="EMBL" id="WVZ02167.1"/>
    </source>
</evidence>
<dbReference type="PROSITE" id="PS51257">
    <property type="entry name" value="PROKAR_LIPOPROTEIN"/>
    <property type="match status" value="1"/>
</dbReference>
<dbReference type="Proteomes" id="UP001374535">
    <property type="component" value="Chromosome 7"/>
</dbReference>
<feature type="region of interest" description="Disordered" evidence="1">
    <location>
        <begin position="53"/>
        <end position="72"/>
    </location>
</feature>
<keyword evidence="3" id="KW-1185">Reference proteome</keyword>
<protein>
    <submittedName>
        <fullName evidence="2">Uncharacterized protein</fullName>
    </submittedName>
</protein>
<sequence>MMRRSSYSTSCSANTQVALTSVASCCMTLSALPNLIIKSEPRSFSDFLKSCSASRSSSSVSSEKRERMRRSKTYIGRSEVKVEAARSAGWSSVRRSCLNHRIAVPVALIEQ</sequence>
<reference evidence="2 3" key="1">
    <citation type="journal article" date="2023" name="Life. Sci Alliance">
        <title>Evolutionary insights into 3D genome organization and epigenetic landscape of Vigna mungo.</title>
        <authorList>
            <person name="Junaid A."/>
            <person name="Singh B."/>
            <person name="Bhatia S."/>
        </authorList>
    </citation>
    <scope>NUCLEOTIDE SEQUENCE [LARGE SCALE GENOMIC DNA]</scope>
    <source>
        <strain evidence="2">Urdbean</strain>
    </source>
</reference>
<name>A0AAQ3N476_VIGMU</name>
<dbReference type="AlphaFoldDB" id="A0AAQ3N476"/>
<proteinExistence type="predicted"/>